<accession>A0A803LFX6</accession>
<sequence length="113" mass="12654">AEVKKLLEAGFIEPCQYPEWLANQLVDSTSGHALLSFMDAFSGYHQIFMHPDDRAKTAFVTNAGVFNYKMMPFGLKNAGATYQRLVDQVFADQKGRNMEKLNPKKCVFGVKSG</sequence>
<reference evidence="2" key="1">
    <citation type="journal article" date="2017" name="Nature">
        <title>The genome of Chenopodium quinoa.</title>
        <authorList>
            <person name="Jarvis D.E."/>
            <person name="Ho Y.S."/>
            <person name="Lightfoot D.J."/>
            <person name="Schmoeckel S.M."/>
            <person name="Li B."/>
            <person name="Borm T.J.A."/>
            <person name="Ohyanagi H."/>
            <person name="Mineta K."/>
            <person name="Michell C.T."/>
            <person name="Saber N."/>
            <person name="Kharbatia N.M."/>
            <person name="Rupper R.R."/>
            <person name="Sharp A.R."/>
            <person name="Dally N."/>
            <person name="Boughton B.A."/>
            <person name="Woo Y.H."/>
            <person name="Gao G."/>
            <person name="Schijlen E.G.W.M."/>
            <person name="Guo X."/>
            <person name="Momin A.A."/>
            <person name="Negrao S."/>
            <person name="Al-Babili S."/>
            <person name="Gehring C."/>
            <person name="Roessner U."/>
            <person name="Jung C."/>
            <person name="Murphy K."/>
            <person name="Arold S.T."/>
            <person name="Gojobori T."/>
            <person name="van der Linden C.G."/>
            <person name="van Loo E.N."/>
            <person name="Jellen E.N."/>
            <person name="Maughan P.J."/>
            <person name="Tester M."/>
        </authorList>
    </citation>
    <scope>NUCLEOTIDE SEQUENCE [LARGE SCALE GENOMIC DNA]</scope>
    <source>
        <strain evidence="2">cv. PI 614886</strain>
    </source>
</reference>
<organism evidence="2 3">
    <name type="scientific">Chenopodium quinoa</name>
    <name type="common">Quinoa</name>
    <dbReference type="NCBI Taxonomy" id="63459"/>
    <lineage>
        <taxon>Eukaryota</taxon>
        <taxon>Viridiplantae</taxon>
        <taxon>Streptophyta</taxon>
        <taxon>Embryophyta</taxon>
        <taxon>Tracheophyta</taxon>
        <taxon>Spermatophyta</taxon>
        <taxon>Magnoliopsida</taxon>
        <taxon>eudicotyledons</taxon>
        <taxon>Gunneridae</taxon>
        <taxon>Pentapetalae</taxon>
        <taxon>Caryophyllales</taxon>
        <taxon>Chenopodiaceae</taxon>
        <taxon>Chenopodioideae</taxon>
        <taxon>Atripliceae</taxon>
        <taxon>Chenopodium</taxon>
    </lineage>
</organism>
<dbReference type="Gene3D" id="3.10.10.10">
    <property type="entry name" value="HIV Type 1 Reverse Transcriptase, subunit A, domain 1"/>
    <property type="match status" value="1"/>
</dbReference>
<dbReference type="PANTHER" id="PTHR24559:SF430">
    <property type="entry name" value="RNA-DIRECTED DNA POLYMERASE"/>
    <property type="match status" value="1"/>
</dbReference>
<proteinExistence type="predicted"/>
<dbReference type="AlphaFoldDB" id="A0A803LFX6"/>
<dbReference type="PANTHER" id="PTHR24559">
    <property type="entry name" value="TRANSPOSON TY3-I GAG-POL POLYPROTEIN"/>
    <property type="match status" value="1"/>
</dbReference>
<dbReference type="InterPro" id="IPR043128">
    <property type="entry name" value="Rev_trsase/Diguanyl_cyclase"/>
</dbReference>
<keyword evidence="3" id="KW-1185">Reference proteome</keyword>
<reference evidence="2" key="2">
    <citation type="submission" date="2021-03" db="UniProtKB">
        <authorList>
            <consortium name="EnsemblPlants"/>
        </authorList>
    </citation>
    <scope>IDENTIFICATION</scope>
</reference>
<dbReference type="SUPFAM" id="SSF56672">
    <property type="entry name" value="DNA/RNA polymerases"/>
    <property type="match status" value="1"/>
</dbReference>
<evidence type="ECO:0000259" key="1">
    <source>
        <dbReference type="Pfam" id="PF00078"/>
    </source>
</evidence>
<feature type="domain" description="Reverse transcriptase" evidence="1">
    <location>
        <begin position="19"/>
        <end position="97"/>
    </location>
</feature>
<dbReference type="CDD" id="cd01647">
    <property type="entry name" value="RT_LTR"/>
    <property type="match status" value="1"/>
</dbReference>
<dbReference type="EnsemblPlants" id="AUR62012190-RA">
    <property type="protein sequence ID" value="AUR62012190-RA:cds"/>
    <property type="gene ID" value="AUR62012190"/>
</dbReference>
<dbReference type="InterPro" id="IPR000477">
    <property type="entry name" value="RT_dom"/>
</dbReference>
<dbReference type="Pfam" id="PF00078">
    <property type="entry name" value="RVT_1"/>
    <property type="match status" value="1"/>
</dbReference>
<dbReference type="InterPro" id="IPR053134">
    <property type="entry name" value="RNA-dir_DNA_polymerase"/>
</dbReference>
<dbReference type="Gramene" id="AUR62012190-RA">
    <property type="protein sequence ID" value="AUR62012190-RA:cds"/>
    <property type="gene ID" value="AUR62012190"/>
</dbReference>
<evidence type="ECO:0000313" key="2">
    <source>
        <dbReference type="EnsemblPlants" id="AUR62012190-RA:cds"/>
    </source>
</evidence>
<dbReference type="Gene3D" id="3.30.70.270">
    <property type="match status" value="1"/>
</dbReference>
<protein>
    <recommendedName>
        <fullName evidence="1">Reverse transcriptase domain-containing protein</fullName>
    </recommendedName>
</protein>
<evidence type="ECO:0000313" key="3">
    <source>
        <dbReference type="Proteomes" id="UP000596660"/>
    </source>
</evidence>
<name>A0A803LFX6_CHEQI</name>
<dbReference type="Proteomes" id="UP000596660">
    <property type="component" value="Unplaced"/>
</dbReference>
<dbReference type="InterPro" id="IPR043502">
    <property type="entry name" value="DNA/RNA_pol_sf"/>
</dbReference>